<feature type="domain" description="Cytosolic fatty-acid binding proteins" evidence="4">
    <location>
        <begin position="136"/>
        <end position="153"/>
    </location>
</feature>
<name>A0A0R3SXN6_HYMDI</name>
<dbReference type="PRINTS" id="PR00178">
    <property type="entry name" value="FATTYACIDBP"/>
</dbReference>
<dbReference type="PANTHER" id="PTHR11955">
    <property type="entry name" value="FATTY ACID BINDING PROTEIN"/>
    <property type="match status" value="1"/>
</dbReference>
<dbReference type="PROSITE" id="PS00214">
    <property type="entry name" value="FABP"/>
    <property type="match status" value="2"/>
</dbReference>
<evidence type="ECO:0000313" key="6">
    <source>
        <dbReference type="Proteomes" id="UP000274504"/>
    </source>
</evidence>
<dbReference type="AlphaFoldDB" id="A0A0R3SXN6"/>
<dbReference type="STRING" id="6216.A0A0R3SXN6"/>
<feature type="domain" description="Cytosolic fatty-acid binding proteins" evidence="4">
    <location>
        <begin position="6"/>
        <end position="23"/>
    </location>
</feature>
<dbReference type="SUPFAM" id="SSF50814">
    <property type="entry name" value="Lipocalins"/>
    <property type="match status" value="2"/>
</dbReference>
<dbReference type="InterPro" id="IPR000566">
    <property type="entry name" value="Lipocln_cytosolic_FA-bd_dom"/>
</dbReference>
<proteinExistence type="inferred from homology"/>
<dbReference type="Proteomes" id="UP000274504">
    <property type="component" value="Unassembled WGS sequence"/>
</dbReference>
<organism evidence="7">
    <name type="scientific">Hymenolepis diminuta</name>
    <name type="common">Rat tapeworm</name>
    <dbReference type="NCBI Taxonomy" id="6216"/>
    <lineage>
        <taxon>Eukaryota</taxon>
        <taxon>Metazoa</taxon>
        <taxon>Spiralia</taxon>
        <taxon>Lophotrochozoa</taxon>
        <taxon>Platyhelminthes</taxon>
        <taxon>Cestoda</taxon>
        <taxon>Eucestoda</taxon>
        <taxon>Cyclophyllidea</taxon>
        <taxon>Hymenolepididae</taxon>
        <taxon>Hymenolepis</taxon>
    </lineage>
</organism>
<dbReference type="InterPro" id="IPR012674">
    <property type="entry name" value="Calycin"/>
</dbReference>
<gene>
    <name evidence="5" type="ORF">HDID_LOCUS10523</name>
</gene>
<sequence length="271" mass="30910">MERFLGAWKLEKTENFDEVMKELGVNVLKRTAGNTVKPVHIFEDLGDGKYCFKTESTFTKTSCNFKLGEEFDEHTSDGRDLKSVITIDGDVMRQVQKGEGRITYVDRVIEGNVLKTVVDFLVEAIICVCEMEQFIGSWELESSKNFDEIMKAVGMSLIRRTIASKTKSVHVFEDLGNGKYRFKSESTFAKTSCEFKLGEEFSEETADGRTVKSIITIDEDVMKHIQEDNNNITTYIDRVVEGDTLKTVSHPLLFNIRINDIVSTRTYTRCK</sequence>
<dbReference type="EMBL" id="UYSG01011742">
    <property type="protein sequence ID" value="VDL63496.1"/>
    <property type="molecule type" value="Genomic_DNA"/>
</dbReference>
<evidence type="ECO:0000256" key="3">
    <source>
        <dbReference type="RuleBase" id="RU003696"/>
    </source>
</evidence>
<keyword evidence="2" id="KW-0446">Lipid-binding</keyword>
<evidence type="ECO:0000313" key="7">
    <source>
        <dbReference type="WBParaSite" id="HDID_0001052501-mRNA-1"/>
    </source>
</evidence>
<comment type="similarity">
    <text evidence="1 3">Belongs to the calycin superfamily. Fatty-acid binding protein (FABP) family.</text>
</comment>
<evidence type="ECO:0000256" key="2">
    <source>
        <dbReference type="ARBA" id="ARBA00023121"/>
    </source>
</evidence>
<protein>
    <submittedName>
        <fullName evidence="7">FABP domain-containing protein</fullName>
    </submittedName>
</protein>
<accession>A0A0R3SXN6</accession>
<evidence type="ECO:0000313" key="5">
    <source>
        <dbReference type="EMBL" id="VDL63496.1"/>
    </source>
</evidence>
<dbReference type="InterPro" id="IPR000463">
    <property type="entry name" value="Fatty_acid-bd"/>
</dbReference>
<dbReference type="GO" id="GO:0008289">
    <property type="term" value="F:lipid binding"/>
    <property type="evidence" value="ECO:0007669"/>
    <property type="project" value="UniProtKB-KW"/>
</dbReference>
<dbReference type="InterPro" id="IPR031259">
    <property type="entry name" value="ILBP"/>
</dbReference>
<dbReference type="WBParaSite" id="HDID_0001052501-mRNA-1">
    <property type="protein sequence ID" value="HDID_0001052501-mRNA-1"/>
    <property type="gene ID" value="HDID_0001052501"/>
</dbReference>
<dbReference type="Pfam" id="PF00061">
    <property type="entry name" value="Lipocalin"/>
    <property type="match status" value="2"/>
</dbReference>
<reference evidence="5 6" key="2">
    <citation type="submission" date="2018-11" db="EMBL/GenBank/DDBJ databases">
        <authorList>
            <consortium name="Pathogen Informatics"/>
        </authorList>
    </citation>
    <scope>NUCLEOTIDE SEQUENCE [LARGE SCALE GENOMIC DNA]</scope>
</reference>
<dbReference type="CDD" id="cd00742">
    <property type="entry name" value="FABP"/>
    <property type="match status" value="2"/>
</dbReference>
<evidence type="ECO:0000259" key="4">
    <source>
        <dbReference type="PROSITE" id="PS00214"/>
    </source>
</evidence>
<dbReference type="OrthoDB" id="412780at2759"/>
<dbReference type="Gene3D" id="2.40.128.20">
    <property type="match status" value="2"/>
</dbReference>
<evidence type="ECO:0000256" key="1">
    <source>
        <dbReference type="ARBA" id="ARBA00008390"/>
    </source>
</evidence>
<reference evidence="7" key="1">
    <citation type="submission" date="2017-02" db="UniProtKB">
        <authorList>
            <consortium name="WormBaseParasite"/>
        </authorList>
    </citation>
    <scope>IDENTIFICATION</scope>
</reference>
<keyword evidence="3" id="KW-0813">Transport</keyword>